<dbReference type="Proteomes" id="UP000541558">
    <property type="component" value="Unassembled WGS sequence"/>
</dbReference>
<comment type="caution">
    <text evidence="2">The sequence shown here is derived from an EMBL/GenBank/DDBJ whole genome shotgun (WGS) entry which is preliminary data.</text>
</comment>
<organism evidence="2 3">
    <name type="scientific">Ephemerocybe angulata</name>
    <dbReference type="NCBI Taxonomy" id="980116"/>
    <lineage>
        <taxon>Eukaryota</taxon>
        <taxon>Fungi</taxon>
        <taxon>Dikarya</taxon>
        <taxon>Basidiomycota</taxon>
        <taxon>Agaricomycotina</taxon>
        <taxon>Agaricomycetes</taxon>
        <taxon>Agaricomycetidae</taxon>
        <taxon>Agaricales</taxon>
        <taxon>Agaricineae</taxon>
        <taxon>Psathyrellaceae</taxon>
        <taxon>Ephemerocybe</taxon>
    </lineage>
</organism>
<gene>
    <name evidence="2" type="ORF">D9611_010842</name>
</gene>
<sequence>MPLPHTFLARSHRLRAASSTPYPAQPRTRQLLQGPLNTSQDVDLRVVANKSNGSRGTIASTRGMAALRQGRRHCPRLRSLCIPPPSTAPAKTSRPMHCAPDRMPHLKLAVDSSSARANESQVGTVNASRDWVVTGDGKSEMDWGGTNESAPPMYDPSQTTSAPQNATRVPRAARDNVPSAQVSVSLGTAAPRPLAQTTAAMKSHPRSDTHTGGNDDGDAGWGKRKSCQYTTGPHTPDAVNSTKMRGEQRERRVIALASGWNMNRRYATGPTGPNPTAQTPYDAAKTRRGSGRASTKDPGLPSTPSRAEALP</sequence>
<accession>A0A8H5C553</accession>
<evidence type="ECO:0000313" key="2">
    <source>
        <dbReference type="EMBL" id="KAF5335148.1"/>
    </source>
</evidence>
<feature type="compositionally biased region" description="Polar residues" evidence="1">
    <location>
        <begin position="227"/>
        <end position="243"/>
    </location>
</feature>
<keyword evidence="3" id="KW-1185">Reference proteome</keyword>
<evidence type="ECO:0000256" key="1">
    <source>
        <dbReference type="SAM" id="MobiDB-lite"/>
    </source>
</evidence>
<dbReference type="AlphaFoldDB" id="A0A8H5C553"/>
<dbReference type="EMBL" id="JAACJK010000064">
    <property type="protein sequence ID" value="KAF5335148.1"/>
    <property type="molecule type" value="Genomic_DNA"/>
</dbReference>
<feature type="region of interest" description="Disordered" evidence="1">
    <location>
        <begin position="137"/>
        <end position="311"/>
    </location>
</feature>
<name>A0A8H5C553_9AGAR</name>
<feature type="compositionally biased region" description="Basic and acidic residues" evidence="1">
    <location>
        <begin position="244"/>
        <end position="253"/>
    </location>
</feature>
<feature type="compositionally biased region" description="Polar residues" evidence="1">
    <location>
        <begin position="156"/>
        <end position="167"/>
    </location>
</feature>
<protein>
    <submittedName>
        <fullName evidence="2">Uncharacterized protein</fullName>
    </submittedName>
</protein>
<evidence type="ECO:0000313" key="3">
    <source>
        <dbReference type="Proteomes" id="UP000541558"/>
    </source>
</evidence>
<reference evidence="2 3" key="1">
    <citation type="journal article" date="2020" name="ISME J.">
        <title>Uncovering the hidden diversity of litter-decomposition mechanisms in mushroom-forming fungi.</title>
        <authorList>
            <person name="Floudas D."/>
            <person name="Bentzer J."/>
            <person name="Ahren D."/>
            <person name="Johansson T."/>
            <person name="Persson P."/>
            <person name="Tunlid A."/>
        </authorList>
    </citation>
    <scope>NUCLEOTIDE SEQUENCE [LARGE SCALE GENOMIC DNA]</scope>
    <source>
        <strain evidence="2 3">CBS 175.51</strain>
    </source>
</reference>
<proteinExistence type="predicted"/>